<dbReference type="EMBL" id="MT144678">
    <property type="protein sequence ID" value="QJH97233.1"/>
    <property type="molecule type" value="Genomic_DNA"/>
</dbReference>
<proteinExistence type="predicted"/>
<name>A0A6H1ZQ42_9ZZZZ</name>
<gene>
    <name evidence="1" type="ORF">TM448A01396_0021</name>
    <name evidence="2" type="ORF">TM448B00951_0022</name>
</gene>
<dbReference type="AlphaFoldDB" id="A0A6H1ZQ42"/>
<sequence>MKYDYVSLLYTISLSLRGESRKEFIKDVILKIREEEREKSLLIIGKYVSAFKFEILKEELLGGKEE</sequence>
<accession>A0A6H1ZQ42</accession>
<protein>
    <submittedName>
        <fullName evidence="1">Uncharacterized protein</fullName>
    </submittedName>
</protein>
<reference evidence="1" key="1">
    <citation type="submission" date="2020-03" db="EMBL/GenBank/DDBJ databases">
        <title>The deep terrestrial virosphere.</title>
        <authorList>
            <person name="Holmfeldt K."/>
            <person name="Nilsson E."/>
            <person name="Simone D."/>
            <person name="Lopez-Fernandez M."/>
            <person name="Wu X."/>
            <person name="de Brujin I."/>
            <person name="Lundin D."/>
            <person name="Andersson A."/>
            <person name="Bertilsson S."/>
            <person name="Dopson M."/>
        </authorList>
    </citation>
    <scope>NUCLEOTIDE SEQUENCE</scope>
    <source>
        <strain evidence="1">TM448A01396</strain>
        <strain evidence="2">TM448B00951</strain>
    </source>
</reference>
<evidence type="ECO:0000313" key="1">
    <source>
        <dbReference type="EMBL" id="QJA49541.1"/>
    </source>
</evidence>
<organism evidence="1">
    <name type="scientific">viral metagenome</name>
    <dbReference type="NCBI Taxonomy" id="1070528"/>
    <lineage>
        <taxon>unclassified sequences</taxon>
        <taxon>metagenomes</taxon>
        <taxon>organismal metagenomes</taxon>
    </lineage>
</organism>
<dbReference type="EMBL" id="MT144141">
    <property type="protein sequence ID" value="QJA49541.1"/>
    <property type="molecule type" value="Genomic_DNA"/>
</dbReference>
<evidence type="ECO:0000313" key="2">
    <source>
        <dbReference type="EMBL" id="QJH97233.1"/>
    </source>
</evidence>